<accession>A0ABD4JIV3</accession>
<protein>
    <submittedName>
        <fullName evidence="2">GPW/gp25 family protein</fullName>
    </submittedName>
</protein>
<comment type="caution">
    <text evidence="2">The sequence shown here is derived from an EMBL/GenBank/DDBJ whole genome shotgun (WGS) entry which is preliminary data.</text>
</comment>
<dbReference type="SUPFAM" id="SSF160719">
    <property type="entry name" value="gpW/gp25-like"/>
    <property type="match status" value="1"/>
</dbReference>
<reference evidence="2 3" key="1">
    <citation type="submission" date="2020-10" db="EMBL/GenBank/DDBJ databases">
        <title>Campylobacter californiensis sp. nov. isolated from cattle and feral swine in California.</title>
        <authorList>
            <person name="Miller W.G."/>
        </authorList>
    </citation>
    <scope>NUCLEOTIDE SEQUENCE [LARGE SCALE GENOMIC DNA]</scope>
    <source>
        <strain evidence="2 3">RM12919</strain>
    </source>
</reference>
<dbReference type="InterPro" id="IPR007048">
    <property type="entry name" value="IraD/Gp25-like"/>
</dbReference>
<name>A0ABD4JIV3_9BACT</name>
<organism evidence="2 3">
    <name type="scientific">Campylobacter californiensis</name>
    <dbReference type="NCBI Taxonomy" id="1032243"/>
    <lineage>
        <taxon>Bacteria</taxon>
        <taxon>Pseudomonadati</taxon>
        <taxon>Campylobacterota</taxon>
        <taxon>Epsilonproteobacteria</taxon>
        <taxon>Campylobacterales</taxon>
        <taxon>Campylobacteraceae</taxon>
        <taxon>Campylobacter</taxon>
    </lineage>
</organism>
<dbReference type="EMBL" id="JADBHS010000009">
    <property type="protein sequence ID" value="MBE2986654.1"/>
    <property type="molecule type" value="Genomic_DNA"/>
</dbReference>
<feature type="domain" description="IraD/Gp25-like" evidence="1">
    <location>
        <begin position="4"/>
        <end position="83"/>
    </location>
</feature>
<dbReference type="Pfam" id="PF04965">
    <property type="entry name" value="GPW_gp25"/>
    <property type="match status" value="1"/>
</dbReference>
<proteinExistence type="predicted"/>
<sequence>MAKYLADIKQSIKDILLTPLGSRVMLPEYGSRLFELIDRRVDDEFRADLACYVIEAVEKWEKRVKIDEVRLISLENHALKFKIVFESGGSMEVAYA</sequence>
<dbReference type="Proteomes" id="UP001318760">
    <property type="component" value="Unassembled WGS sequence"/>
</dbReference>
<gene>
    <name evidence="2" type="ORF">CCAL12919_05840</name>
</gene>
<evidence type="ECO:0000313" key="2">
    <source>
        <dbReference type="EMBL" id="MBE2986654.1"/>
    </source>
</evidence>
<evidence type="ECO:0000259" key="1">
    <source>
        <dbReference type="Pfam" id="PF04965"/>
    </source>
</evidence>
<dbReference type="AlphaFoldDB" id="A0ABD4JIV3"/>
<dbReference type="Gene3D" id="3.10.450.40">
    <property type="match status" value="1"/>
</dbReference>
<evidence type="ECO:0000313" key="3">
    <source>
        <dbReference type="Proteomes" id="UP001318760"/>
    </source>
</evidence>
<dbReference type="RefSeq" id="WP_336613626.1">
    <property type="nucleotide sequence ID" value="NZ_JADBHS010000009.1"/>
</dbReference>